<dbReference type="EMBL" id="SMFK01000002">
    <property type="protein sequence ID" value="TDD98379.1"/>
    <property type="molecule type" value="Genomic_DNA"/>
</dbReference>
<proteinExistence type="inferred from homology"/>
<comment type="caution">
    <text evidence="6">The sequence shown here is derived from an EMBL/GenBank/DDBJ whole genome shotgun (WGS) entry which is preliminary data.</text>
</comment>
<dbReference type="Proteomes" id="UP000295479">
    <property type="component" value="Unassembled WGS sequence"/>
</dbReference>
<keyword evidence="4" id="KW-1133">Transmembrane helix</keyword>
<keyword evidence="2" id="KW-0328">Glycosyltransferase</keyword>
<dbReference type="OrthoDB" id="9771846at2"/>
<keyword evidence="4" id="KW-0812">Transmembrane</keyword>
<reference evidence="6 7" key="1">
    <citation type="submission" date="2019-03" db="EMBL/GenBank/DDBJ databases">
        <title>Flavobacterium AR-3-4 sp. nov. isolated from arctic soil.</title>
        <authorList>
            <person name="Chaudhary D.K."/>
        </authorList>
    </citation>
    <scope>NUCLEOTIDE SEQUENCE [LARGE SCALE GENOMIC DNA]</scope>
    <source>
        <strain evidence="6 7">AR-3-4</strain>
    </source>
</reference>
<evidence type="ECO:0000256" key="4">
    <source>
        <dbReference type="SAM" id="Phobius"/>
    </source>
</evidence>
<keyword evidence="7" id="KW-1185">Reference proteome</keyword>
<evidence type="ECO:0000259" key="5">
    <source>
        <dbReference type="Pfam" id="PF00535"/>
    </source>
</evidence>
<keyword evidence="3 6" id="KW-0808">Transferase</keyword>
<evidence type="ECO:0000256" key="3">
    <source>
        <dbReference type="ARBA" id="ARBA00022679"/>
    </source>
</evidence>
<evidence type="ECO:0000256" key="1">
    <source>
        <dbReference type="ARBA" id="ARBA00006739"/>
    </source>
</evidence>
<name>A0A4R5CH39_9FLAO</name>
<dbReference type="GO" id="GO:0016757">
    <property type="term" value="F:glycosyltransferase activity"/>
    <property type="evidence" value="ECO:0007669"/>
    <property type="project" value="UniProtKB-KW"/>
</dbReference>
<dbReference type="Pfam" id="PF00535">
    <property type="entry name" value="Glycos_transf_2"/>
    <property type="match status" value="1"/>
</dbReference>
<gene>
    <name evidence="6" type="ORF">E0F76_04360</name>
</gene>
<dbReference type="RefSeq" id="WP_132001898.1">
    <property type="nucleotide sequence ID" value="NZ_SMFK01000002.1"/>
</dbReference>
<evidence type="ECO:0000256" key="2">
    <source>
        <dbReference type="ARBA" id="ARBA00022676"/>
    </source>
</evidence>
<evidence type="ECO:0000313" key="7">
    <source>
        <dbReference type="Proteomes" id="UP000295479"/>
    </source>
</evidence>
<dbReference type="SUPFAM" id="SSF53448">
    <property type="entry name" value="Nucleotide-diphospho-sugar transferases"/>
    <property type="match status" value="1"/>
</dbReference>
<dbReference type="PANTHER" id="PTHR43179">
    <property type="entry name" value="RHAMNOSYLTRANSFERASE WBBL"/>
    <property type="match status" value="1"/>
</dbReference>
<protein>
    <submittedName>
        <fullName evidence="6">Glycosyltransferase</fullName>
    </submittedName>
</protein>
<organism evidence="6 7">
    <name type="scientific">Flavobacterium cellulosilyticum</name>
    <dbReference type="NCBI Taxonomy" id="2541731"/>
    <lineage>
        <taxon>Bacteria</taxon>
        <taxon>Pseudomonadati</taxon>
        <taxon>Bacteroidota</taxon>
        <taxon>Flavobacteriia</taxon>
        <taxon>Flavobacteriales</taxon>
        <taxon>Flavobacteriaceae</taxon>
        <taxon>Flavobacterium</taxon>
    </lineage>
</organism>
<sequence>MKKILGIIITYNPDIILLNKNISSFIDIADEILIIDNNSINKIELLSFENNKIKVVNNERNLGIAEGLNIGLNYAHQNRFDYILTMDQDSYFEKNTVSYLITGFNEESIAIVCPSLKDMNSNNFNSVAQIYEEIFVAITSGCLCSVRHLKSIGGFNIKLFIDYVDFELCLRLQKSGYKILQSQKSVLCHQLGDSRIEYIFNIPFICTNHSPFRRFYYARNKVYIYKNYFFSFPIFILRDIGSFFKTIFIILFFEKFRAEKFKMICKGIWHGLFYI</sequence>
<dbReference type="Gene3D" id="3.90.550.10">
    <property type="entry name" value="Spore Coat Polysaccharide Biosynthesis Protein SpsA, Chain A"/>
    <property type="match status" value="1"/>
</dbReference>
<accession>A0A4R5CH39</accession>
<evidence type="ECO:0000313" key="6">
    <source>
        <dbReference type="EMBL" id="TDD98379.1"/>
    </source>
</evidence>
<keyword evidence="4" id="KW-0472">Membrane</keyword>
<dbReference type="AlphaFoldDB" id="A0A4R5CH39"/>
<feature type="domain" description="Glycosyltransferase 2-like" evidence="5">
    <location>
        <begin position="7"/>
        <end position="126"/>
    </location>
</feature>
<feature type="transmembrane region" description="Helical" evidence="4">
    <location>
        <begin position="228"/>
        <end position="253"/>
    </location>
</feature>
<dbReference type="InterPro" id="IPR029044">
    <property type="entry name" value="Nucleotide-diphossugar_trans"/>
</dbReference>
<dbReference type="InterPro" id="IPR001173">
    <property type="entry name" value="Glyco_trans_2-like"/>
</dbReference>
<dbReference type="PANTHER" id="PTHR43179:SF12">
    <property type="entry name" value="GALACTOFURANOSYLTRANSFERASE GLFT2"/>
    <property type="match status" value="1"/>
</dbReference>
<comment type="similarity">
    <text evidence="1">Belongs to the glycosyltransferase 2 family.</text>
</comment>